<proteinExistence type="predicted"/>
<gene>
    <name evidence="1" type="ORF">Goe3_c07300</name>
</gene>
<dbReference type="Proteomes" id="UP000221795">
    <property type="component" value="Segment"/>
</dbReference>
<reference evidence="1" key="1">
    <citation type="journal article" date="2017" name="Viruses">
        <title>Characterization of Bacillus subtilis Viruses vB_BsuM-Goe2 and vB_BsuM-Goe3.</title>
        <authorList>
            <person name="Willms I.M."/>
            <person name="Hoppert M."/>
            <person name="Hertel R."/>
        </authorList>
    </citation>
    <scope>NUCLEOTIDE SEQUENCE [LARGE SCALE GENOMIC DNA]</scope>
</reference>
<organismHost>
    <name type="scientific">Bacillus subtilis</name>
    <dbReference type="NCBI Taxonomy" id="1423"/>
</organismHost>
<evidence type="ECO:0000313" key="1">
    <source>
        <dbReference type="EMBL" id="APZ82534.1"/>
    </source>
</evidence>
<protein>
    <submittedName>
        <fullName evidence="1">Uncharacterized protein</fullName>
    </submittedName>
</protein>
<sequence length="292" mass="32661">MVMFSGEGSGSPYQHNNPQSINLEDIESYTLESYGFTVDAVKLNHFGVDVTNPKTGEFLPDAFYKSKIEAAVAAVEKKLDIVIVPRLLREHHDFYRNDFQSFMYIHTFSKPILQVEAVRLEYGGSSVYNYPPKWWRVDNLYGHLQMLPNTALTGDQTSLSLVQAYSGYPMIAGLPQTVNNNFAPQMFHVEYVAGMLPPKRSGVTQPLEMHPDLWNLVIKVALREVFEQWGRLIIGAGIANMSLSMDGFSQSIDTTQSAMYGGASADIVQLDKDIEELVTGLKSYYGNNLGLI</sequence>
<accession>A0A217ER29</accession>
<dbReference type="EMBL" id="KY368640">
    <property type="protein sequence ID" value="APZ82534.1"/>
    <property type="molecule type" value="Genomic_DNA"/>
</dbReference>
<organism evidence="1 2">
    <name type="scientific">Bacillus phage vB_BsuM-Goe3</name>
    <dbReference type="NCBI Taxonomy" id="1933063"/>
    <lineage>
        <taxon>Viruses</taxon>
        <taxon>Duplodnaviria</taxon>
        <taxon>Heunggongvirae</taxon>
        <taxon>Uroviricota</taxon>
        <taxon>Caudoviricetes</taxon>
        <taxon>Herelleviridae</taxon>
        <taxon>Bastillevirinae</taxon>
        <taxon>Grisebachstrassevirus</taxon>
        <taxon>Grisebachstrassevirus goe3</taxon>
    </lineage>
</organism>
<name>A0A217ER29_BPGO3</name>
<evidence type="ECO:0000313" key="2">
    <source>
        <dbReference type="Proteomes" id="UP000221795"/>
    </source>
</evidence>
<keyword evidence="2" id="KW-1185">Reference proteome</keyword>